<sequence length="60" mass="6841">MARAAGIMNAVNVGIAVQADWENREFISHISLHVHRLFDFLLRFGQRHNVPFVQGYSSIC</sequence>
<dbReference type="GO" id="GO:0008064">
    <property type="term" value="P:regulation of actin polymerization or depolymerization"/>
    <property type="evidence" value="ECO:0007669"/>
    <property type="project" value="TreeGrafter"/>
</dbReference>
<dbReference type="EMBL" id="NKQK01000027">
    <property type="protein sequence ID" value="PSR87863.1"/>
    <property type="molecule type" value="Genomic_DNA"/>
</dbReference>
<dbReference type="GO" id="GO:0048870">
    <property type="term" value="P:cell motility"/>
    <property type="evidence" value="ECO:0007669"/>
    <property type="project" value="TreeGrafter"/>
</dbReference>
<comment type="subcellular location">
    <subcellularLocation>
        <location evidence="1">Cytoplasm</location>
        <location evidence="1">Cytoskeleton</location>
    </subcellularLocation>
</comment>
<dbReference type="Proteomes" id="UP000241394">
    <property type="component" value="Chromosome LG27"/>
</dbReference>
<comment type="caution">
    <text evidence="6">The sequence shown here is derived from an EMBL/GenBank/DDBJ whole genome shotgun (WGS) entry which is preliminary data.</text>
</comment>
<dbReference type="GO" id="GO:0044877">
    <property type="term" value="F:protein-containing complex binding"/>
    <property type="evidence" value="ECO:0007669"/>
    <property type="project" value="InterPro"/>
</dbReference>
<dbReference type="PANTHER" id="PTHR33668">
    <property type="entry name" value="PROTEIN BRICK1"/>
    <property type="match status" value="1"/>
</dbReference>
<evidence type="ECO:0000313" key="6">
    <source>
        <dbReference type="EMBL" id="PSR87863.1"/>
    </source>
</evidence>
<dbReference type="GO" id="GO:0007015">
    <property type="term" value="P:actin filament organization"/>
    <property type="evidence" value="ECO:0007669"/>
    <property type="project" value="InterPro"/>
</dbReference>
<evidence type="ECO:0000313" key="7">
    <source>
        <dbReference type="Proteomes" id="UP000241394"/>
    </source>
</evidence>
<reference evidence="6 7" key="1">
    <citation type="submission" date="2017-07" db="EMBL/GenBank/DDBJ databases">
        <title>An improved, manually edited Actinidia chinensis var. chinensis (kiwifruit) genome highlights the challenges associated with draft genomes and gene prediction in plants.</title>
        <authorList>
            <person name="Pilkington S."/>
            <person name="Crowhurst R."/>
            <person name="Hilario E."/>
            <person name="Nardozza S."/>
            <person name="Fraser L."/>
            <person name="Peng Y."/>
            <person name="Gunaseelan K."/>
            <person name="Simpson R."/>
            <person name="Tahir J."/>
            <person name="Deroles S."/>
            <person name="Templeton K."/>
            <person name="Luo Z."/>
            <person name="Davy M."/>
            <person name="Cheng C."/>
            <person name="Mcneilage M."/>
            <person name="Scaglione D."/>
            <person name="Liu Y."/>
            <person name="Zhang Q."/>
            <person name="Datson P."/>
            <person name="De Silva N."/>
            <person name="Gardiner S."/>
            <person name="Bassett H."/>
            <person name="Chagne D."/>
            <person name="Mccallum J."/>
            <person name="Dzierzon H."/>
            <person name="Deng C."/>
            <person name="Wang Y.-Y."/>
            <person name="Barron N."/>
            <person name="Manako K."/>
            <person name="Bowen J."/>
            <person name="Foster T."/>
            <person name="Erridge Z."/>
            <person name="Tiffin H."/>
            <person name="Waite C."/>
            <person name="Davies K."/>
            <person name="Grierson E."/>
            <person name="Laing W."/>
            <person name="Kirk R."/>
            <person name="Chen X."/>
            <person name="Wood M."/>
            <person name="Montefiori M."/>
            <person name="Brummell D."/>
            <person name="Schwinn K."/>
            <person name="Catanach A."/>
            <person name="Fullerton C."/>
            <person name="Li D."/>
            <person name="Meiyalaghan S."/>
            <person name="Nieuwenhuizen N."/>
            <person name="Read N."/>
            <person name="Prakash R."/>
            <person name="Hunter D."/>
            <person name="Zhang H."/>
            <person name="Mckenzie M."/>
            <person name="Knabel M."/>
            <person name="Harris A."/>
            <person name="Allan A."/>
            <person name="Chen A."/>
            <person name="Janssen B."/>
            <person name="Plunkett B."/>
            <person name="Dwamena C."/>
            <person name="Voogd C."/>
            <person name="Leif D."/>
            <person name="Lafferty D."/>
            <person name="Souleyre E."/>
            <person name="Varkonyi-Gasic E."/>
            <person name="Gambi F."/>
            <person name="Hanley J."/>
            <person name="Yao J.-L."/>
            <person name="Cheung J."/>
            <person name="David K."/>
            <person name="Warren B."/>
            <person name="Marsh K."/>
            <person name="Snowden K."/>
            <person name="Lin-Wang K."/>
            <person name="Brian L."/>
            <person name="Martinez-Sanchez M."/>
            <person name="Wang M."/>
            <person name="Ileperuma N."/>
            <person name="Macnee N."/>
            <person name="Campin R."/>
            <person name="Mcatee P."/>
            <person name="Drummond R."/>
            <person name="Espley R."/>
            <person name="Ireland H."/>
            <person name="Wu R."/>
            <person name="Atkinson R."/>
            <person name="Karunairetnam S."/>
            <person name="Bulley S."/>
            <person name="Chunkath S."/>
            <person name="Hanley Z."/>
            <person name="Storey R."/>
            <person name="Thrimawithana A."/>
            <person name="Thomson S."/>
            <person name="David C."/>
            <person name="Testolin R."/>
        </authorList>
    </citation>
    <scope>NUCLEOTIDE SEQUENCE [LARGE SCALE GENOMIC DNA]</scope>
    <source>
        <strain evidence="7">cv. Red5</strain>
        <tissue evidence="6">Young leaf</tissue>
    </source>
</reference>
<evidence type="ECO:0000256" key="2">
    <source>
        <dbReference type="ARBA" id="ARBA00005620"/>
    </source>
</evidence>
<accession>A0A2R6PA28</accession>
<reference evidence="7" key="2">
    <citation type="journal article" date="2018" name="BMC Genomics">
        <title>A manually annotated Actinidia chinensis var. chinensis (kiwifruit) genome highlights the challenges associated with draft genomes and gene prediction in plants.</title>
        <authorList>
            <person name="Pilkington S.M."/>
            <person name="Crowhurst R."/>
            <person name="Hilario E."/>
            <person name="Nardozza S."/>
            <person name="Fraser L."/>
            <person name="Peng Y."/>
            <person name="Gunaseelan K."/>
            <person name="Simpson R."/>
            <person name="Tahir J."/>
            <person name="Deroles S.C."/>
            <person name="Templeton K."/>
            <person name="Luo Z."/>
            <person name="Davy M."/>
            <person name="Cheng C."/>
            <person name="McNeilage M."/>
            <person name="Scaglione D."/>
            <person name="Liu Y."/>
            <person name="Zhang Q."/>
            <person name="Datson P."/>
            <person name="De Silva N."/>
            <person name="Gardiner S.E."/>
            <person name="Bassett H."/>
            <person name="Chagne D."/>
            <person name="McCallum J."/>
            <person name="Dzierzon H."/>
            <person name="Deng C."/>
            <person name="Wang Y.Y."/>
            <person name="Barron L."/>
            <person name="Manako K."/>
            <person name="Bowen J."/>
            <person name="Foster T.M."/>
            <person name="Erridge Z.A."/>
            <person name="Tiffin H."/>
            <person name="Waite C.N."/>
            <person name="Davies K.M."/>
            <person name="Grierson E.P."/>
            <person name="Laing W.A."/>
            <person name="Kirk R."/>
            <person name="Chen X."/>
            <person name="Wood M."/>
            <person name="Montefiori M."/>
            <person name="Brummell D.A."/>
            <person name="Schwinn K.E."/>
            <person name="Catanach A."/>
            <person name="Fullerton C."/>
            <person name="Li D."/>
            <person name="Meiyalaghan S."/>
            <person name="Nieuwenhuizen N."/>
            <person name="Read N."/>
            <person name="Prakash R."/>
            <person name="Hunter D."/>
            <person name="Zhang H."/>
            <person name="McKenzie M."/>
            <person name="Knabel M."/>
            <person name="Harris A."/>
            <person name="Allan A.C."/>
            <person name="Gleave A."/>
            <person name="Chen A."/>
            <person name="Janssen B.J."/>
            <person name="Plunkett B."/>
            <person name="Ampomah-Dwamena C."/>
            <person name="Voogd C."/>
            <person name="Leif D."/>
            <person name="Lafferty D."/>
            <person name="Souleyre E.J.F."/>
            <person name="Varkonyi-Gasic E."/>
            <person name="Gambi F."/>
            <person name="Hanley J."/>
            <person name="Yao J.L."/>
            <person name="Cheung J."/>
            <person name="David K.M."/>
            <person name="Warren B."/>
            <person name="Marsh K."/>
            <person name="Snowden K.C."/>
            <person name="Lin-Wang K."/>
            <person name="Brian L."/>
            <person name="Martinez-Sanchez M."/>
            <person name="Wang M."/>
            <person name="Ileperuma N."/>
            <person name="Macnee N."/>
            <person name="Campin R."/>
            <person name="McAtee P."/>
            <person name="Drummond R.S.M."/>
            <person name="Espley R.V."/>
            <person name="Ireland H.S."/>
            <person name="Wu R."/>
            <person name="Atkinson R.G."/>
            <person name="Karunairetnam S."/>
            <person name="Bulley S."/>
            <person name="Chunkath S."/>
            <person name="Hanley Z."/>
            <person name="Storey R."/>
            <person name="Thrimawithana A.H."/>
            <person name="Thomson S."/>
            <person name="David C."/>
            <person name="Testolin R."/>
            <person name="Huang H."/>
            <person name="Hellens R.P."/>
            <person name="Schaffer R.J."/>
        </authorList>
    </citation>
    <scope>NUCLEOTIDE SEQUENCE [LARGE SCALE GENOMIC DNA]</scope>
    <source>
        <strain evidence="7">cv. Red5</strain>
    </source>
</reference>
<keyword evidence="5" id="KW-0206">Cytoskeleton</keyword>
<comment type="similarity">
    <text evidence="2">Belongs to the BRK1 family.</text>
</comment>
<keyword evidence="3" id="KW-0963">Cytoplasm</keyword>
<dbReference type="InParanoid" id="A0A2R6PA28"/>
<dbReference type="PANTHER" id="PTHR33668:SF1">
    <property type="entry name" value="PROTEIN BRICK1"/>
    <property type="match status" value="1"/>
</dbReference>
<keyword evidence="7" id="KW-1185">Reference proteome</keyword>
<dbReference type="InterPro" id="IPR033378">
    <property type="entry name" value="BRICK1"/>
</dbReference>
<dbReference type="OrthoDB" id="1883432at2759"/>
<dbReference type="Gramene" id="PSR87863">
    <property type="protein sequence ID" value="PSR87863"/>
    <property type="gene ID" value="CEY00_Acc30892"/>
</dbReference>
<dbReference type="GO" id="GO:0005856">
    <property type="term" value="C:cytoskeleton"/>
    <property type="evidence" value="ECO:0007669"/>
    <property type="project" value="UniProtKB-SubCell"/>
</dbReference>
<evidence type="ECO:0000256" key="3">
    <source>
        <dbReference type="ARBA" id="ARBA00022490"/>
    </source>
</evidence>
<gene>
    <name evidence="6" type="ORF">CEY00_Acc30892</name>
</gene>
<protein>
    <submittedName>
        <fullName evidence="6">Protein BRICK like</fullName>
    </submittedName>
</protein>
<evidence type="ECO:0000256" key="1">
    <source>
        <dbReference type="ARBA" id="ARBA00004245"/>
    </source>
</evidence>
<name>A0A2R6PA28_ACTCC</name>
<dbReference type="AlphaFoldDB" id="A0A2R6PA28"/>
<dbReference type="STRING" id="1590841.A0A2R6PA28"/>
<dbReference type="Gene3D" id="1.20.5.110">
    <property type="match status" value="1"/>
</dbReference>
<evidence type="ECO:0000256" key="4">
    <source>
        <dbReference type="ARBA" id="ARBA00023054"/>
    </source>
</evidence>
<proteinExistence type="inferred from homology"/>
<keyword evidence="4" id="KW-0175">Coiled coil</keyword>
<organism evidence="6 7">
    <name type="scientific">Actinidia chinensis var. chinensis</name>
    <name type="common">Chinese soft-hair kiwi</name>
    <dbReference type="NCBI Taxonomy" id="1590841"/>
    <lineage>
        <taxon>Eukaryota</taxon>
        <taxon>Viridiplantae</taxon>
        <taxon>Streptophyta</taxon>
        <taxon>Embryophyta</taxon>
        <taxon>Tracheophyta</taxon>
        <taxon>Spermatophyta</taxon>
        <taxon>Magnoliopsida</taxon>
        <taxon>eudicotyledons</taxon>
        <taxon>Gunneridae</taxon>
        <taxon>Pentapetalae</taxon>
        <taxon>asterids</taxon>
        <taxon>Ericales</taxon>
        <taxon>Actinidiaceae</taxon>
        <taxon>Actinidia</taxon>
    </lineage>
</organism>
<evidence type="ECO:0000256" key="5">
    <source>
        <dbReference type="ARBA" id="ARBA00023212"/>
    </source>
</evidence>
<dbReference type="GO" id="GO:0031209">
    <property type="term" value="C:SCAR complex"/>
    <property type="evidence" value="ECO:0007669"/>
    <property type="project" value="InterPro"/>
</dbReference>